<dbReference type="GeneID" id="67028438"/>
<evidence type="ECO:0000313" key="2">
    <source>
        <dbReference type="EMBL" id="QRW21170.1"/>
    </source>
</evidence>
<dbReference type="Pfam" id="PF20153">
    <property type="entry name" value="DUF6535"/>
    <property type="match status" value="1"/>
</dbReference>
<reference evidence="2" key="1">
    <citation type="submission" date="2020-05" db="EMBL/GenBank/DDBJ databases">
        <title>Evolutionary and genomic comparisons of hybrid uninucleate and nonhybrid Rhizoctonia fungi.</title>
        <authorList>
            <person name="Li C."/>
            <person name="Chen X."/>
        </authorList>
    </citation>
    <scope>NUCLEOTIDE SEQUENCE</scope>
    <source>
        <strain evidence="2">AG-1 IA</strain>
    </source>
</reference>
<gene>
    <name evidence="2" type="ORF">RhiXN_06159</name>
</gene>
<name>A0A8H8NXF1_9AGAM</name>
<proteinExistence type="predicted"/>
<organism evidence="2 3">
    <name type="scientific">Rhizoctonia solani</name>
    <dbReference type="NCBI Taxonomy" id="456999"/>
    <lineage>
        <taxon>Eukaryota</taxon>
        <taxon>Fungi</taxon>
        <taxon>Dikarya</taxon>
        <taxon>Basidiomycota</taxon>
        <taxon>Agaricomycotina</taxon>
        <taxon>Agaricomycetes</taxon>
        <taxon>Cantharellales</taxon>
        <taxon>Ceratobasidiaceae</taxon>
        <taxon>Rhizoctonia</taxon>
    </lineage>
</organism>
<dbReference type="RefSeq" id="XP_043181407.1">
    <property type="nucleotide sequence ID" value="XM_043325975.1"/>
</dbReference>
<accession>A0A8H8NXF1</accession>
<dbReference type="InterPro" id="IPR045338">
    <property type="entry name" value="DUF6535"/>
</dbReference>
<keyword evidence="2" id="KW-0808">Transferase</keyword>
<keyword evidence="2" id="KW-0418">Kinase</keyword>
<evidence type="ECO:0000259" key="1">
    <source>
        <dbReference type="Pfam" id="PF20153"/>
    </source>
</evidence>
<dbReference type="GO" id="GO:0016301">
    <property type="term" value="F:kinase activity"/>
    <property type="evidence" value="ECO:0007669"/>
    <property type="project" value="UniProtKB-KW"/>
</dbReference>
<dbReference type="AlphaFoldDB" id="A0A8H8NXF1"/>
<dbReference type="KEGG" id="rsx:RhiXN_06159"/>
<sequence>MSSTMASRRFNSNADQLQSLPELRSANRLNERIDTTRVVFRVFDSSSFRGYHPANGFEATGFDKTSLSYAHLAEAHVDRDNRNIITPWLSTSRGPFPPVHSLSLLSPNSKLRQFANISDEILIYGHIPPSAIISVWKFEKIERSVDIVGIPRIISQKMPTDGYESYRDVHHNLVTFFKSSSSAIIWQAREEGQRCADIAINMLYHGYDQLDQELEEMLAPIRGTRTWAYEKRVSSGNVDGLIREVNGMSCGGASEPSNLGVHGTNMPQPSKLGGKFVLLKKGAIKCKSPFKFSTFPRLTDTLQSLQKSFKTKTGLRSDQTANTNMLKEDPNDVSAAALVAISQALVTIATSNSSAASLLEPISTTNFIPPQNAVTVNILWYISLSLSIATAFLAMLAKDWCYSFWSRRTGHPRDQAYRRQRKWKMIERWKMQELIIVLPLLMHLSLRESSKSGTTYSLLTILRNLKCYSQ</sequence>
<protein>
    <submittedName>
        <fullName evidence="2">Hybrid signal transduction histidine kinase</fullName>
    </submittedName>
</protein>
<evidence type="ECO:0000313" key="3">
    <source>
        <dbReference type="Proteomes" id="UP000650533"/>
    </source>
</evidence>
<dbReference type="Proteomes" id="UP000650533">
    <property type="component" value="Chromosome 6"/>
</dbReference>
<dbReference type="EMBL" id="CP059663">
    <property type="protein sequence ID" value="QRW21170.1"/>
    <property type="molecule type" value="Genomic_DNA"/>
</dbReference>
<feature type="domain" description="DUF6535" evidence="1">
    <location>
        <begin position="323"/>
        <end position="446"/>
    </location>
</feature>